<reference evidence="6 7" key="1">
    <citation type="submission" date="2018-04" db="EMBL/GenBank/DDBJ databases">
        <authorList>
            <person name="Huttner S."/>
            <person name="Dainat J."/>
        </authorList>
    </citation>
    <scope>NUCLEOTIDE SEQUENCE [LARGE SCALE GENOMIC DNA]</scope>
</reference>
<dbReference type="AlphaFoldDB" id="A0A3S4BK75"/>
<gene>
    <name evidence="6" type="ORF">TT172_LOCUS4801</name>
</gene>
<feature type="region of interest" description="Disordered" evidence="5">
    <location>
        <begin position="300"/>
        <end position="321"/>
    </location>
</feature>
<proteinExistence type="inferred from homology"/>
<keyword evidence="4" id="KW-0539">Nucleus</keyword>
<comment type="function">
    <text evidence="4">S-adenosyl-L-methionine-dependent methyltransferase that specifically methylates the N(1) position of an adenine present in helix 65 in 25S rRNA.</text>
</comment>
<keyword evidence="3 4" id="KW-0949">S-adenosyl-L-methionine</keyword>
<accession>A0A3S4BK75</accession>
<name>A0A3S4BK75_9PEZI</name>
<evidence type="ECO:0000313" key="7">
    <source>
        <dbReference type="Proteomes" id="UP000289323"/>
    </source>
</evidence>
<keyword evidence="1 4" id="KW-0489">Methyltransferase</keyword>
<dbReference type="InterPro" id="IPR021867">
    <property type="entry name" value="Bmt2/SAMTOR"/>
</dbReference>
<feature type="binding site" evidence="4">
    <location>
        <position position="147"/>
    </location>
    <ligand>
        <name>S-adenosyl-L-methionine</name>
        <dbReference type="ChEBI" id="CHEBI:59789"/>
    </ligand>
</feature>
<dbReference type="Pfam" id="PF11968">
    <property type="entry name" value="Bmt2"/>
    <property type="match status" value="1"/>
</dbReference>
<dbReference type="EC" id="2.1.1.-" evidence="4"/>
<comment type="similarity">
    <text evidence="4">Belongs to the BMT2 family.</text>
</comment>
<protein>
    <recommendedName>
        <fullName evidence="4">25S rRNA adenine-N(1) methyltransferase</fullName>
        <ecNumber evidence="4">2.1.1.-</ecNumber>
    </recommendedName>
</protein>
<keyword evidence="2 4" id="KW-0808">Transferase</keyword>
<evidence type="ECO:0000256" key="2">
    <source>
        <dbReference type="ARBA" id="ARBA00022679"/>
    </source>
</evidence>
<evidence type="ECO:0000256" key="3">
    <source>
        <dbReference type="ARBA" id="ARBA00022691"/>
    </source>
</evidence>
<dbReference type="PANTHER" id="PTHR21008:SF1">
    <property type="entry name" value="25S RRNA (ADENINE(2142)-N(1))-METHYLTRANSFERASE"/>
    <property type="match status" value="1"/>
</dbReference>
<dbReference type="GO" id="GO:0016433">
    <property type="term" value="F:rRNA (adenine) methyltransferase activity"/>
    <property type="evidence" value="ECO:0007669"/>
    <property type="project" value="UniProtKB-UniRule"/>
</dbReference>
<dbReference type="HAMAP" id="MF_03044">
    <property type="entry name" value="BMT2"/>
    <property type="match status" value="1"/>
</dbReference>
<sequence>MTLMMKKKKGPPKSLAAGRPPVLHRTKTKSISRKATKALINKYHLLQKRKQQAIARGDAAEEAAIDAEIEALGGIKSYQEASLQGQRHDRGGDSSRVLMQWLEPCLKSRLSPDKTVSGRRLRMLEVGALSTQNACSKSGYFDIERIDLNSQEDGILKQDFMERPLPRDESERFDIISLSLVLNYVPDPRGRGEMLRRTTLFLRTPGQFVDSPELAASFPSLFLVLPAPCVTNSRYLDEDRLAAIMASLGYARTKSVIGAFEPEPKDSHGLACRDALKFFLSFLSVCAGVSQVGIPDLETPGFRNPTLDAGDPDTGMPARRSRRFSRDWHSCSLGD</sequence>
<dbReference type="PANTHER" id="PTHR21008">
    <property type="entry name" value="S-ADENOSYLMETHIONINE SENSOR UPSTREAM OF MTORC1-RELATED"/>
    <property type="match status" value="1"/>
</dbReference>
<organism evidence="6 7">
    <name type="scientific">Thermothielavioides terrestris</name>
    <dbReference type="NCBI Taxonomy" id="2587410"/>
    <lineage>
        <taxon>Eukaryota</taxon>
        <taxon>Fungi</taxon>
        <taxon>Dikarya</taxon>
        <taxon>Ascomycota</taxon>
        <taxon>Pezizomycotina</taxon>
        <taxon>Sordariomycetes</taxon>
        <taxon>Sordariomycetidae</taxon>
        <taxon>Sordariales</taxon>
        <taxon>Chaetomiaceae</taxon>
        <taxon>Thermothielavioides</taxon>
    </lineage>
</organism>
<evidence type="ECO:0000256" key="4">
    <source>
        <dbReference type="HAMAP-Rule" id="MF_03044"/>
    </source>
</evidence>
<feature type="compositionally biased region" description="Basic residues" evidence="5">
    <location>
        <begin position="1"/>
        <end position="11"/>
    </location>
</feature>
<evidence type="ECO:0000256" key="5">
    <source>
        <dbReference type="SAM" id="MobiDB-lite"/>
    </source>
</evidence>
<dbReference type="EMBL" id="OUUZ01000009">
    <property type="protein sequence ID" value="SPQ22382.1"/>
    <property type="molecule type" value="Genomic_DNA"/>
</dbReference>
<dbReference type="Proteomes" id="UP000289323">
    <property type="component" value="Unassembled WGS sequence"/>
</dbReference>
<feature type="region of interest" description="Disordered" evidence="5">
    <location>
        <begin position="1"/>
        <end position="28"/>
    </location>
</feature>
<evidence type="ECO:0000256" key="1">
    <source>
        <dbReference type="ARBA" id="ARBA00022603"/>
    </source>
</evidence>
<evidence type="ECO:0000313" key="6">
    <source>
        <dbReference type="EMBL" id="SPQ22382.1"/>
    </source>
</evidence>
<dbReference type="GO" id="GO:0005730">
    <property type="term" value="C:nucleolus"/>
    <property type="evidence" value="ECO:0007669"/>
    <property type="project" value="UniProtKB-SubCell"/>
</dbReference>
<feature type="binding site" evidence="4">
    <location>
        <position position="127"/>
    </location>
    <ligand>
        <name>S-adenosyl-L-methionine</name>
        <dbReference type="ChEBI" id="CHEBI:59789"/>
    </ligand>
</feature>
<comment type="subcellular location">
    <subcellularLocation>
        <location evidence="4">Nucleus</location>
        <location evidence="4">Nucleolus</location>
    </subcellularLocation>
</comment>